<dbReference type="EMBL" id="BANR01000034">
    <property type="protein sequence ID" value="GAC50947.1"/>
    <property type="molecule type" value="Genomic_DNA"/>
</dbReference>
<organism evidence="1 2">
    <name type="scientific">Gordonia aichiensis NBRC 108223</name>
    <dbReference type="NCBI Taxonomy" id="1220583"/>
    <lineage>
        <taxon>Bacteria</taxon>
        <taxon>Bacillati</taxon>
        <taxon>Actinomycetota</taxon>
        <taxon>Actinomycetes</taxon>
        <taxon>Mycobacteriales</taxon>
        <taxon>Gordoniaceae</taxon>
        <taxon>Gordonia</taxon>
    </lineage>
</organism>
<gene>
    <name evidence="1" type="ORF">GOACH_34_00300</name>
</gene>
<protein>
    <submittedName>
        <fullName evidence="1">Uncharacterized protein</fullName>
    </submittedName>
</protein>
<dbReference type="Proteomes" id="UP000010988">
    <property type="component" value="Unassembled WGS sequence"/>
</dbReference>
<accession>L7KSL6</accession>
<evidence type="ECO:0000313" key="2">
    <source>
        <dbReference type="Proteomes" id="UP000010988"/>
    </source>
</evidence>
<evidence type="ECO:0000313" key="1">
    <source>
        <dbReference type="EMBL" id="GAC50947.1"/>
    </source>
</evidence>
<comment type="caution">
    <text evidence="1">The sequence shown here is derived from an EMBL/GenBank/DDBJ whole genome shotgun (WGS) entry which is preliminary data.</text>
</comment>
<dbReference type="AlphaFoldDB" id="L7KSL6"/>
<proteinExistence type="predicted"/>
<dbReference type="STRING" id="1220583.GOACH_34_00300"/>
<sequence length="79" mass="8931">MVPRGGIEVVRAWSANPGLMSASVTYTWNYRLAHHRYQSELVWALGFTTLGQTHASKDSYNIARITRFGPNSQATYTLR</sequence>
<name>L7KSL6_9ACTN</name>
<dbReference type="eggNOG" id="ENOG5031VY8">
    <property type="taxonomic scope" value="Bacteria"/>
</dbReference>
<reference evidence="1 2" key="1">
    <citation type="submission" date="2012-12" db="EMBL/GenBank/DDBJ databases">
        <title>Whole genome shotgun sequence of Gordonia aichiensis NBRC 108223.</title>
        <authorList>
            <person name="Isaki-Nakamura S."/>
            <person name="Hosoyama A."/>
            <person name="Tsuchikane K."/>
            <person name="Ando Y."/>
            <person name="Baba S."/>
            <person name="Ohji S."/>
            <person name="Hamada M."/>
            <person name="Tamura T."/>
            <person name="Yamazoe A."/>
            <person name="Yamazaki S."/>
            <person name="Fujita N."/>
        </authorList>
    </citation>
    <scope>NUCLEOTIDE SEQUENCE [LARGE SCALE GENOMIC DNA]</scope>
    <source>
        <strain evidence="1 2">NBRC 108223</strain>
    </source>
</reference>
<keyword evidence="2" id="KW-1185">Reference proteome</keyword>